<dbReference type="PANTHER" id="PTHR22941">
    <property type="entry name" value="SERPENTINE RECEPTOR"/>
    <property type="match status" value="1"/>
</dbReference>
<keyword evidence="1" id="KW-0812">Transmembrane</keyword>
<organism evidence="2 3">
    <name type="scientific">Pristionchus entomophagus</name>
    <dbReference type="NCBI Taxonomy" id="358040"/>
    <lineage>
        <taxon>Eukaryota</taxon>
        <taxon>Metazoa</taxon>
        <taxon>Ecdysozoa</taxon>
        <taxon>Nematoda</taxon>
        <taxon>Chromadorea</taxon>
        <taxon>Rhabditida</taxon>
        <taxon>Rhabditina</taxon>
        <taxon>Diplogasteromorpha</taxon>
        <taxon>Diplogasteroidea</taxon>
        <taxon>Neodiplogasteridae</taxon>
        <taxon>Pristionchus</taxon>
    </lineage>
</organism>
<dbReference type="PANTHER" id="PTHR22941:SF26">
    <property type="entry name" value="SERPENTINE RECEPTOR, CLASS H"/>
    <property type="match status" value="1"/>
</dbReference>
<protein>
    <recommendedName>
        <fullName evidence="4">G protein-coupled receptor</fullName>
    </recommendedName>
</protein>
<dbReference type="Pfam" id="PF10318">
    <property type="entry name" value="7TM_GPCR_Srh"/>
    <property type="match status" value="1"/>
</dbReference>
<name>A0AAV5TGZ2_9BILA</name>
<evidence type="ECO:0008006" key="4">
    <source>
        <dbReference type="Google" id="ProtNLM"/>
    </source>
</evidence>
<proteinExistence type="predicted"/>
<evidence type="ECO:0000256" key="1">
    <source>
        <dbReference type="SAM" id="Phobius"/>
    </source>
</evidence>
<feature type="transmembrane region" description="Helical" evidence="1">
    <location>
        <begin position="6"/>
        <end position="23"/>
    </location>
</feature>
<gene>
    <name evidence="2" type="ORF">PENTCL1PPCAC_15481</name>
</gene>
<keyword evidence="1" id="KW-1133">Transmembrane helix</keyword>
<evidence type="ECO:0000313" key="2">
    <source>
        <dbReference type="EMBL" id="GMS93306.1"/>
    </source>
</evidence>
<dbReference type="AlphaFoldDB" id="A0AAV5TGZ2"/>
<feature type="transmembrane region" description="Helical" evidence="1">
    <location>
        <begin position="78"/>
        <end position="98"/>
    </location>
</feature>
<reference evidence="2" key="1">
    <citation type="submission" date="2023-10" db="EMBL/GenBank/DDBJ databases">
        <title>Genome assembly of Pristionchus species.</title>
        <authorList>
            <person name="Yoshida K."/>
            <person name="Sommer R.J."/>
        </authorList>
    </citation>
    <scope>NUCLEOTIDE SEQUENCE</scope>
    <source>
        <strain evidence="2">RS0144</strain>
    </source>
</reference>
<dbReference type="InterPro" id="IPR019422">
    <property type="entry name" value="7TM_GPCR_serpentine_rcpt_Srh"/>
</dbReference>
<dbReference type="Proteomes" id="UP001432027">
    <property type="component" value="Unassembled WGS sequence"/>
</dbReference>
<keyword evidence="3" id="KW-1185">Reference proteome</keyword>
<keyword evidence="1" id="KW-0472">Membrane</keyword>
<feature type="transmembrane region" description="Helical" evidence="1">
    <location>
        <begin position="44"/>
        <end position="66"/>
    </location>
</feature>
<feature type="non-terminal residue" evidence="2">
    <location>
        <position position="128"/>
    </location>
</feature>
<feature type="non-terminal residue" evidence="2">
    <location>
        <position position="1"/>
    </location>
</feature>
<comment type="caution">
    <text evidence="2">The sequence shown here is derived from an EMBL/GenBank/DDBJ whole genome shotgun (WGS) entry which is preliminary data.</text>
</comment>
<sequence>IEVLIISTVTVFLLFGHMFYALYMEGSKRSEASTANIRKSLIVLFAQLVVPLLMIIVPPFCFNLSLLLPDQFSFEFTFSMHLVISLHPIGHNFMFLSLTPAYRKFLLSVLCCVCSKSQRTLDIFKVGS</sequence>
<dbReference type="InterPro" id="IPR053220">
    <property type="entry name" value="Nematode_rcpt-like_serp_H"/>
</dbReference>
<evidence type="ECO:0000313" key="3">
    <source>
        <dbReference type="Proteomes" id="UP001432027"/>
    </source>
</evidence>
<dbReference type="EMBL" id="BTSX01000004">
    <property type="protein sequence ID" value="GMS93306.1"/>
    <property type="molecule type" value="Genomic_DNA"/>
</dbReference>
<accession>A0AAV5TGZ2</accession>